<reference evidence="1" key="1">
    <citation type="submission" date="2009-04" db="EMBL/GenBank/DDBJ databases">
        <authorList>
            <person name="Weinstock G."/>
            <person name="Sodergren E."/>
            <person name="Clifton S."/>
            <person name="Fulton L."/>
            <person name="Fulton B."/>
            <person name="Courtney L."/>
            <person name="Fronick C."/>
            <person name="Harrison M."/>
            <person name="Strong C."/>
            <person name="Farmer C."/>
            <person name="Delahaunty K."/>
            <person name="Markovic C."/>
            <person name="Hall O."/>
            <person name="Minx P."/>
            <person name="Tomlinson C."/>
            <person name="Mitreva M."/>
            <person name="Nelson J."/>
            <person name="Hou S."/>
            <person name="Wollam A."/>
            <person name="Pepin K.H."/>
            <person name="Johnson M."/>
            <person name="Bhonagiri V."/>
            <person name="Nash W.E."/>
            <person name="Warren W."/>
            <person name="Chinwalla A."/>
            <person name="Mardis E.R."/>
            <person name="Wilson R.K."/>
        </authorList>
    </citation>
    <scope>NUCLEOTIDE SEQUENCE [LARGE SCALE GENOMIC DNA]</scope>
    <source>
        <strain evidence="1">ATCC 51147</strain>
    </source>
</reference>
<dbReference type="AlphaFoldDB" id="C4GIT3"/>
<protein>
    <submittedName>
        <fullName evidence="1">Uncharacterized protein</fullName>
    </submittedName>
</protein>
<proteinExistence type="predicted"/>
<dbReference type="EMBL" id="ACJW02000003">
    <property type="protein sequence ID" value="EEP67705.1"/>
    <property type="molecule type" value="Genomic_DNA"/>
</dbReference>
<accession>C4GIT3</accession>
<dbReference type="STRING" id="629741.GCWU000324_01954"/>
<keyword evidence="2" id="KW-1185">Reference proteome</keyword>
<evidence type="ECO:0000313" key="1">
    <source>
        <dbReference type="EMBL" id="EEP67705.1"/>
    </source>
</evidence>
<comment type="caution">
    <text evidence="1">The sequence shown here is derived from an EMBL/GenBank/DDBJ whole genome shotgun (WGS) entry which is preliminary data.</text>
</comment>
<gene>
    <name evidence="1" type="ORF">GCWU000324_01954</name>
</gene>
<dbReference type="Proteomes" id="UP000003009">
    <property type="component" value="Unassembled WGS sequence"/>
</dbReference>
<sequence length="96" mass="11007">MDSLNTPKSLFRLSYSLFKIPQGSLRPKMERRWLVAKLLIKHSITDFSKCRRAADAPSVTDFAKISGCLSLMPPRQPENPICYNQFAIIRHLFPSI</sequence>
<evidence type="ECO:0000313" key="2">
    <source>
        <dbReference type="Proteomes" id="UP000003009"/>
    </source>
</evidence>
<organism evidence="1 2">
    <name type="scientific">Kingella oralis ATCC 51147</name>
    <dbReference type="NCBI Taxonomy" id="629741"/>
    <lineage>
        <taxon>Bacteria</taxon>
        <taxon>Pseudomonadati</taxon>
        <taxon>Pseudomonadota</taxon>
        <taxon>Betaproteobacteria</taxon>
        <taxon>Neisseriales</taxon>
        <taxon>Neisseriaceae</taxon>
        <taxon>Kingella</taxon>
    </lineage>
</organism>
<dbReference type="HOGENOM" id="CLU_2355982_0_0_4"/>
<name>C4GIT3_9NEIS</name>